<dbReference type="NCBIfam" id="NF041045">
    <property type="entry name" value="RsbA_anti_sig"/>
    <property type="match status" value="1"/>
</dbReference>
<keyword evidence="6" id="KW-1185">Reference proteome</keyword>
<evidence type="ECO:0000313" key="5">
    <source>
        <dbReference type="EMBL" id="MFC4563165.1"/>
    </source>
</evidence>
<proteinExistence type="predicted"/>
<dbReference type="EMBL" id="JBHSFQ010000013">
    <property type="protein sequence ID" value="MFC4563165.1"/>
    <property type="molecule type" value="Genomic_DNA"/>
</dbReference>
<evidence type="ECO:0000256" key="2">
    <source>
        <dbReference type="SAM" id="MobiDB-lite"/>
    </source>
</evidence>
<reference evidence="6" key="1">
    <citation type="journal article" date="2019" name="Int. J. Syst. Evol. Microbiol.">
        <title>The Global Catalogue of Microorganisms (GCM) 10K type strain sequencing project: providing services to taxonomists for standard genome sequencing and annotation.</title>
        <authorList>
            <consortium name="The Broad Institute Genomics Platform"/>
            <consortium name="The Broad Institute Genome Sequencing Center for Infectious Disease"/>
            <person name="Wu L."/>
            <person name="Ma J."/>
        </authorList>
    </citation>
    <scope>NUCLEOTIDE SEQUENCE [LARGE SCALE GENOMIC DNA]</scope>
    <source>
        <strain evidence="6">XZYJ18</strain>
    </source>
</reference>
<dbReference type="InterPro" id="IPR050267">
    <property type="entry name" value="Anti-sigma-factor_SerPK"/>
</dbReference>
<dbReference type="Pfam" id="PF13581">
    <property type="entry name" value="HATPase_c_2"/>
    <property type="match status" value="1"/>
</dbReference>
<dbReference type="PANTHER" id="PTHR35526:SF3">
    <property type="entry name" value="ANTI-SIGMA-F FACTOR RSBW"/>
    <property type="match status" value="1"/>
</dbReference>
<dbReference type="Gene3D" id="3.30.565.10">
    <property type="entry name" value="Histidine kinase-like ATPase, C-terminal domain"/>
    <property type="match status" value="1"/>
</dbReference>
<evidence type="ECO:0000259" key="3">
    <source>
        <dbReference type="Pfam" id="PF13581"/>
    </source>
</evidence>
<dbReference type="InterPro" id="IPR003594">
    <property type="entry name" value="HATPase_dom"/>
</dbReference>
<dbReference type="PANTHER" id="PTHR35526">
    <property type="entry name" value="ANTI-SIGMA-F FACTOR RSBW-RELATED"/>
    <property type="match status" value="1"/>
</dbReference>
<dbReference type="SUPFAM" id="SSF55874">
    <property type="entry name" value="ATPase domain of HSP90 chaperone/DNA topoisomerase II/histidine kinase"/>
    <property type="match status" value="1"/>
</dbReference>
<gene>
    <name evidence="5" type="ORF">ACFO4E_14970</name>
</gene>
<feature type="domain" description="Histidine kinase/HSP90-like ATPase" evidence="3">
    <location>
        <begin position="207"/>
        <end position="315"/>
    </location>
</feature>
<feature type="region of interest" description="Disordered" evidence="2">
    <location>
        <begin position="165"/>
        <end position="197"/>
    </location>
</feature>
<organism evidence="5 6">
    <name type="scientific">Nocardiopsis mangrovi</name>
    <dbReference type="NCBI Taxonomy" id="1179818"/>
    <lineage>
        <taxon>Bacteria</taxon>
        <taxon>Bacillati</taxon>
        <taxon>Actinomycetota</taxon>
        <taxon>Actinomycetes</taxon>
        <taxon>Streptosporangiales</taxon>
        <taxon>Nocardiopsidaceae</taxon>
        <taxon>Nocardiopsis</taxon>
    </lineage>
</organism>
<dbReference type="Proteomes" id="UP001595923">
    <property type="component" value="Unassembled WGS sequence"/>
</dbReference>
<evidence type="ECO:0000259" key="4">
    <source>
        <dbReference type="Pfam" id="PF14417"/>
    </source>
</evidence>
<dbReference type="InterPro" id="IPR047718">
    <property type="entry name" value="RsbA-like_anti_sig"/>
</dbReference>
<comment type="caution">
    <text evidence="5">The sequence shown here is derived from an EMBL/GenBank/DDBJ whole genome shotgun (WGS) entry which is preliminary data.</text>
</comment>
<keyword evidence="1" id="KW-0418">Kinase</keyword>
<dbReference type="Pfam" id="PF14417">
    <property type="entry name" value="MEDS"/>
    <property type="match status" value="1"/>
</dbReference>
<dbReference type="InterPro" id="IPR025847">
    <property type="entry name" value="MEDS_domain"/>
</dbReference>
<feature type="domain" description="MEDS" evidence="4">
    <location>
        <begin position="16"/>
        <end position="162"/>
    </location>
</feature>
<dbReference type="InterPro" id="IPR036890">
    <property type="entry name" value="HATPase_C_sf"/>
</dbReference>
<evidence type="ECO:0000313" key="6">
    <source>
        <dbReference type="Proteomes" id="UP001595923"/>
    </source>
</evidence>
<sequence length="321" mass="33981">MTSRAGSAPTGTAGFDHQAVLVGAPEDLRDVVAPRIRAAADGGGRVLVAVALAARTVLRDALGDLHPSTVRFMERDELYDAPGRTLVSLQRLAQSLAPDGGPLTVVGEPPMPLRDPLRLREWQRMESVMATCLAGSALRLICLHDARAAPPAIRAGVRRTHPVLLDRGGRRPSPDHVSPAAFSARDTGRRLPAPVGDLDSVDIHPDLPALREEIRGLAAASGMPGDRAGDLVVAANELAANALEHGAGKGTVSVWRRPGWVVCDVIDENGGLTDPLSGYLSATPPGPRGYGLWITRQICDFMEISGGDHGSLVRLHFRVPQ</sequence>
<keyword evidence="1" id="KW-0808">Transferase</keyword>
<accession>A0ABV9DWM0</accession>
<protein>
    <submittedName>
        <fullName evidence="5">Anti-sigma factor RsbA family regulatory protein</fullName>
    </submittedName>
</protein>
<name>A0ABV9DWM0_9ACTN</name>
<keyword evidence="1" id="KW-0723">Serine/threonine-protein kinase</keyword>
<evidence type="ECO:0000256" key="1">
    <source>
        <dbReference type="ARBA" id="ARBA00022527"/>
    </source>
</evidence>
<dbReference type="RefSeq" id="WP_378575007.1">
    <property type="nucleotide sequence ID" value="NZ_JBHSFQ010000013.1"/>
</dbReference>